<accession>A0A5F7ZLW2</accession>
<reference evidence="2" key="1">
    <citation type="journal article" date="2007" name="Science">
        <title>Evolutionary and biomedical insights from the rhesus macaque genome.</title>
        <authorList>
            <person name="Gibbs R.A."/>
            <person name="Rogers J."/>
            <person name="Katze M.G."/>
            <person name="Bumgarner R."/>
            <person name="Weinstock G.M."/>
            <person name="Mardis E.R."/>
            <person name="Remington K.A."/>
            <person name="Strausberg R.L."/>
            <person name="Venter J.C."/>
            <person name="Wilson R.K."/>
            <person name="Batzer M.A."/>
            <person name="Bustamante C.D."/>
            <person name="Eichler E.E."/>
            <person name="Hahn M.W."/>
            <person name="Hardison R.C."/>
            <person name="Makova K.D."/>
            <person name="Miller W."/>
            <person name="Milosavljevic A."/>
            <person name="Palermo R.E."/>
            <person name="Siepel A."/>
            <person name="Sikela J.M."/>
            <person name="Attaway T."/>
            <person name="Bell S."/>
            <person name="Bernard K.E."/>
            <person name="Buhay C.J."/>
            <person name="Chandrabose M.N."/>
            <person name="Dao M."/>
            <person name="Davis C."/>
            <person name="Delehaunty K.D."/>
            <person name="Ding Y."/>
            <person name="Dinh H.H."/>
            <person name="Dugan-Rocha S."/>
            <person name="Fulton L.A."/>
            <person name="Gabisi R.A."/>
            <person name="Garner T.T."/>
            <person name="Godfrey J."/>
            <person name="Hawes A.C."/>
            <person name="Hernandez J."/>
            <person name="Hines S."/>
            <person name="Holder M."/>
            <person name="Hume J."/>
            <person name="Jhangiani S.N."/>
            <person name="Joshi V."/>
            <person name="Khan Z.M."/>
            <person name="Kirkness E.F."/>
            <person name="Cree A."/>
            <person name="Fowler R.G."/>
            <person name="Lee S."/>
            <person name="Lewis L.R."/>
            <person name="Li Z."/>
            <person name="Liu Y.-S."/>
            <person name="Moore S.M."/>
            <person name="Muzny D."/>
            <person name="Nazareth L.V."/>
            <person name="Ngo D.N."/>
            <person name="Okwuonu G.O."/>
            <person name="Pai G."/>
            <person name="Parker D."/>
            <person name="Paul H.A."/>
            <person name="Pfannkoch C."/>
            <person name="Pohl C.S."/>
            <person name="Rogers Y.-H.C."/>
            <person name="Ruiz S.J."/>
            <person name="Sabo A."/>
            <person name="Santibanez J."/>
            <person name="Schneider B.W."/>
            <person name="Smith S.M."/>
            <person name="Sodergren E."/>
            <person name="Svatek A.F."/>
            <person name="Utterback T.R."/>
            <person name="Vattathil S."/>
            <person name="Warren W."/>
            <person name="White C.S."/>
            <person name="Chinwalla A.T."/>
            <person name="Feng Y."/>
            <person name="Halpern A.L."/>
            <person name="Hillier L.W."/>
            <person name="Huang X."/>
            <person name="Minx P."/>
            <person name="Nelson J.O."/>
            <person name="Pepin K.H."/>
            <person name="Qin X."/>
            <person name="Sutton G.G."/>
            <person name="Venter E."/>
            <person name="Walenz B.P."/>
            <person name="Wallis J.W."/>
            <person name="Worley K.C."/>
            <person name="Yang S.-P."/>
            <person name="Jones S.M."/>
            <person name="Marra M.A."/>
            <person name="Rocchi M."/>
            <person name="Schein J.E."/>
            <person name="Baertsch R."/>
            <person name="Clarke L."/>
            <person name="Csuros M."/>
            <person name="Glasscock J."/>
            <person name="Harris R.A."/>
            <person name="Havlak P."/>
            <person name="Jackson A.R."/>
            <person name="Jiang H."/>
            <person name="Liu Y."/>
            <person name="Messina D.N."/>
            <person name="Shen Y."/>
            <person name="Song H.X.-Z."/>
            <person name="Wylie T."/>
            <person name="Zhang L."/>
            <person name="Birney E."/>
            <person name="Han K."/>
            <person name="Konkel M.K."/>
            <person name="Lee J."/>
            <person name="Smit A.F.A."/>
            <person name="Ullmer B."/>
            <person name="Wang H."/>
            <person name="Xing J."/>
            <person name="Burhans R."/>
            <person name="Cheng Z."/>
            <person name="Karro J.E."/>
            <person name="Ma J."/>
            <person name="Raney B."/>
            <person name="She X."/>
            <person name="Cox M.J."/>
            <person name="Demuth J.P."/>
            <person name="Dumas L.J."/>
            <person name="Han S.-G."/>
            <person name="Hopkins J."/>
            <person name="Karimpour-Fard A."/>
            <person name="Kim Y.H."/>
            <person name="Pollack J.R."/>
            <person name="Vinar T."/>
            <person name="Addo-Quaye C."/>
            <person name="Degenhardt J."/>
            <person name="Denby A."/>
            <person name="Hubisz M.J."/>
            <person name="Indap A."/>
            <person name="Kosiol C."/>
            <person name="Lahn B.T."/>
            <person name="Lawson H.A."/>
            <person name="Marklein A."/>
            <person name="Nielsen R."/>
            <person name="Vallender E.J."/>
            <person name="Clark A.G."/>
            <person name="Ferguson B."/>
            <person name="Hernandez R.D."/>
            <person name="Hirani K."/>
            <person name="Kehrer-Sawatzki H."/>
            <person name="Kolb J."/>
            <person name="Patil S."/>
            <person name="Pu L.-L."/>
            <person name="Ren Y."/>
            <person name="Smith D.G."/>
            <person name="Wheeler D.A."/>
            <person name="Schenck I."/>
            <person name="Ball E.V."/>
            <person name="Chen R."/>
            <person name="Cooper D.N."/>
            <person name="Giardine B."/>
            <person name="Hsu F."/>
            <person name="Kent W.J."/>
            <person name="Lesk A."/>
            <person name="Nelson D.L."/>
            <person name="O'brien W.E."/>
            <person name="Pruefer K."/>
            <person name="Stenson P.D."/>
            <person name="Wallace J.C."/>
            <person name="Ke H."/>
            <person name="Liu X.-M."/>
            <person name="Wang P."/>
            <person name="Xiang A.P."/>
            <person name="Yang F."/>
            <person name="Barber G.P."/>
            <person name="Haussler D."/>
            <person name="Karolchik D."/>
            <person name="Kern A.D."/>
            <person name="Kuhn R.M."/>
            <person name="Smith K.E."/>
            <person name="Zwieg A.S."/>
        </authorList>
    </citation>
    <scope>NUCLEOTIDE SEQUENCE [LARGE SCALE GENOMIC DNA]</scope>
    <source>
        <strain evidence="2">17573</strain>
    </source>
</reference>
<dbReference type="VEuPathDB" id="HostDB:ENSMMUG00000065053"/>
<dbReference type="Ensembl" id="ENSMMUT00000079793.1">
    <property type="protein sequence ID" value="ENSMMUP00000066624.1"/>
    <property type="gene ID" value="ENSMMUG00000065053.1"/>
</dbReference>
<keyword evidence="2" id="KW-1185">Reference proteome</keyword>
<sequence length="21" mass="2503">YQRFYKFSFGKSSKCNVTPSK</sequence>
<protein>
    <submittedName>
        <fullName evidence="1">Uncharacterized protein</fullName>
    </submittedName>
</protein>
<dbReference type="AlphaFoldDB" id="A0A5F7ZLW2"/>
<dbReference type="InParanoid" id="A0A5F7ZLW2"/>
<proteinExistence type="predicted"/>
<evidence type="ECO:0000313" key="2">
    <source>
        <dbReference type="Proteomes" id="UP000006718"/>
    </source>
</evidence>
<organism evidence="1 2">
    <name type="scientific">Macaca mulatta</name>
    <name type="common">Rhesus macaque</name>
    <dbReference type="NCBI Taxonomy" id="9544"/>
    <lineage>
        <taxon>Eukaryota</taxon>
        <taxon>Metazoa</taxon>
        <taxon>Chordata</taxon>
        <taxon>Craniata</taxon>
        <taxon>Vertebrata</taxon>
        <taxon>Euteleostomi</taxon>
        <taxon>Mammalia</taxon>
        <taxon>Eutheria</taxon>
        <taxon>Euarchontoglires</taxon>
        <taxon>Primates</taxon>
        <taxon>Haplorrhini</taxon>
        <taxon>Catarrhini</taxon>
        <taxon>Cercopithecidae</taxon>
        <taxon>Cercopithecinae</taxon>
        <taxon>Macaca</taxon>
    </lineage>
</organism>
<dbReference type="Bgee" id="ENSMMUG00000065053">
    <property type="expression patterns" value="Expressed in spleen and 5 other cell types or tissues"/>
</dbReference>
<reference evidence="1" key="2">
    <citation type="submission" date="2019-01" db="EMBL/GenBank/DDBJ databases">
        <authorList>
            <person name="Graves T."/>
            <person name="Eichler E.E."/>
            <person name="Wilson R.K."/>
        </authorList>
    </citation>
    <scope>NUCLEOTIDE SEQUENCE [LARGE SCALE GENOMIC DNA]</scope>
    <source>
        <strain evidence="1">17573</strain>
    </source>
</reference>
<name>A0A5F7ZLW2_MACMU</name>
<reference evidence="1" key="4">
    <citation type="submission" date="2025-09" db="UniProtKB">
        <authorList>
            <consortium name="Ensembl"/>
        </authorList>
    </citation>
    <scope>IDENTIFICATION</scope>
    <source>
        <strain evidence="1">17573</strain>
    </source>
</reference>
<evidence type="ECO:0000313" key="1">
    <source>
        <dbReference type="Ensembl" id="ENSMMUP00000066624.1"/>
    </source>
</evidence>
<dbReference type="GeneTree" id="ENSGT01030000240289"/>
<dbReference type="Proteomes" id="UP000006718">
    <property type="component" value="Chromosome 7"/>
</dbReference>
<reference evidence="1" key="3">
    <citation type="submission" date="2025-08" db="UniProtKB">
        <authorList>
            <consortium name="Ensembl"/>
        </authorList>
    </citation>
    <scope>IDENTIFICATION</scope>
    <source>
        <strain evidence="1">17573</strain>
    </source>
</reference>